<feature type="non-terminal residue" evidence="8">
    <location>
        <position position="541"/>
    </location>
</feature>
<dbReference type="PROSITE" id="PS50102">
    <property type="entry name" value="RRM"/>
    <property type="match status" value="1"/>
</dbReference>
<feature type="region of interest" description="Disordered" evidence="6">
    <location>
        <begin position="33"/>
        <end position="52"/>
    </location>
</feature>
<feature type="region of interest" description="Disordered" evidence="6">
    <location>
        <begin position="1"/>
        <end position="24"/>
    </location>
</feature>
<dbReference type="Gene3D" id="3.30.70.330">
    <property type="match status" value="1"/>
</dbReference>
<keyword evidence="5" id="KW-0694">RNA-binding</keyword>
<evidence type="ECO:0000313" key="8">
    <source>
        <dbReference type="EMBL" id="CAJ0579766.1"/>
    </source>
</evidence>
<evidence type="ECO:0000256" key="4">
    <source>
        <dbReference type="ARBA" id="ARBA00023242"/>
    </source>
</evidence>
<keyword evidence="4" id="KW-0539">Nucleus</keyword>
<dbReference type="GO" id="GO:0006397">
    <property type="term" value="P:mRNA processing"/>
    <property type="evidence" value="ECO:0007669"/>
    <property type="project" value="UniProtKB-KW"/>
</dbReference>
<evidence type="ECO:0000313" key="9">
    <source>
        <dbReference type="Proteomes" id="UP001177023"/>
    </source>
</evidence>
<dbReference type="Pfam" id="PF25524">
    <property type="entry name" value="RSLD_CPSF6"/>
    <property type="match status" value="1"/>
</dbReference>
<dbReference type="InterPro" id="IPR034772">
    <property type="entry name" value="CPSF6/7"/>
</dbReference>
<protein>
    <recommendedName>
        <fullName evidence="7">RRM domain-containing protein</fullName>
    </recommendedName>
</protein>
<feature type="region of interest" description="Disordered" evidence="6">
    <location>
        <begin position="64"/>
        <end position="84"/>
    </location>
</feature>
<evidence type="ECO:0000256" key="3">
    <source>
        <dbReference type="ARBA" id="ARBA00022664"/>
    </source>
</evidence>
<dbReference type="Pfam" id="PF00076">
    <property type="entry name" value="RRM_1"/>
    <property type="match status" value="1"/>
</dbReference>
<gene>
    <name evidence="8" type="ORF">MSPICULIGERA_LOCUS17971</name>
</gene>
<feature type="compositionally biased region" description="Acidic residues" evidence="6">
    <location>
        <begin position="1"/>
        <end position="10"/>
    </location>
</feature>
<dbReference type="InterPro" id="IPR012677">
    <property type="entry name" value="Nucleotide-bd_a/b_plait_sf"/>
</dbReference>
<evidence type="ECO:0000256" key="5">
    <source>
        <dbReference type="PROSITE-ProRule" id="PRU00176"/>
    </source>
</evidence>
<dbReference type="SUPFAM" id="SSF54928">
    <property type="entry name" value="RNA-binding domain, RBD"/>
    <property type="match status" value="1"/>
</dbReference>
<dbReference type="PANTHER" id="PTHR23204">
    <property type="entry name" value="CLEAVAGE AND POLYADENYLATION SPECIFIC FACTOR"/>
    <property type="match status" value="1"/>
</dbReference>
<proteinExistence type="inferred from homology"/>
<evidence type="ECO:0000256" key="1">
    <source>
        <dbReference type="ARBA" id="ARBA00004123"/>
    </source>
</evidence>
<dbReference type="SMART" id="SM00360">
    <property type="entry name" value="RRM"/>
    <property type="match status" value="1"/>
</dbReference>
<dbReference type="InterPro" id="IPR000504">
    <property type="entry name" value="RRM_dom"/>
</dbReference>
<sequence length="541" mass="58591">MTDLTDDDLLDSFTGTAELPADENELLADLKEEPDDLFDEALGEEQNGKVEPAKPVVAPVVKEEVSASATRSLSSTNGSMTRKSERSGERKYCCYVGNITWWTTDADLRQAIVEMDLEPDLVDMKFFENRTNGSSKGYALMVFHSEDSVTKLTEGLPKRTIHNQQPMVLPYTKQSLARLEEASMKTMSSDGKRRQGGEILNLGTIRIGPSMNQMNRGPTMGGNIVPTVKLTLPTLMGGRPPGVPAPQPLMSLVTGPPVAPPPQGPPRPLMNTNYQQQQPSMPQMNMQMQPPMMTNTAPPGMSAPPPLIPNMRPPGMQVNQQPPGMMQMQQMPQMGQMGQMNQMPPMAQMGMQNLGAVRIGLPSNGPPGIMPGAHINPQVYPGYQQMGMQQHPMMQRPGAFSEGPTNDAEFEEIMSRNRTVSSSAISRAVSDASSGDIEGAIETLLTAISLIKSSKVSYDDRCKQLVTSLQDTLAGIETKGSSRLVTVSAIVVRVAAAGTTVVIDSCAIDCVVELNMCRFLSLLSPRPSLTPLRRPTHLSAS</sequence>
<feature type="compositionally biased region" description="Polar residues" evidence="6">
    <location>
        <begin position="69"/>
        <end position="81"/>
    </location>
</feature>
<dbReference type="EMBL" id="CATQJA010002657">
    <property type="protein sequence ID" value="CAJ0579766.1"/>
    <property type="molecule type" value="Genomic_DNA"/>
</dbReference>
<name>A0AA36G8Q8_9BILA</name>
<organism evidence="8 9">
    <name type="scientific">Mesorhabditis spiculigera</name>
    <dbReference type="NCBI Taxonomy" id="96644"/>
    <lineage>
        <taxon>Eukaryota</taxon>
        <taxon>Metazoa</taxon>
        <taxon>Ecdysozoa</taxon>
        <taxon>Nematoda</taxon>
        <taxon>Chromadorea</taxon>
        <taxon>Rhabditida</taxon>
        <taxon>Rhabditina</taxon>
        <taxon>Rhabditomorpha</taxon>
        <taxon>Rhabditoidea</taxon>
        <taxon>Rhabditidae</taxon>
        <taxon>Mesorhabditinae</taxon>
        <taxon>Mesorhabditis</taxon>
    </lineage>
</organism>
<dbReference type="InterPro" id="IPR035979">
    <property type="entry name" value="RBD_domain_sf"/>
</dbReference>
<feature type="domain" description="RRM" evidence="7">
    <location>
        <begin position="92"/>
        <end position="174"/>
    </location>
</feature>
<feature type="compositionally biased region" description="Acidic residues" evidence="6">
    <location>
        <begin position="33"/>
        <end position="43"/>
    </location>
</feature>
<comment type="caution">
    <text evidence="8">The sequence shown here is derived from an EMBL/GenBank/DDBJ whole genome shotgun (WGS) entry which is preliminary data.</text>
</comment>
<comment type="similarity">
    <text evidence="2">Belongs to the RRM CPSF6/7 family.</text>
</comment>
<comment type="subcellular location">
    <subcellularLocation>
        <location evidence="1">Nucleus</location>
    </subcellularLocation>
</comment>
<evidence type="ECO:0000256" key="6">
    <source>
        <dbReference type="SAM" id="MobiDB-lite"/>
    </source>
</evidence>
<dbReference type="Proteomes" id="UP001177023">
    <property type="component" value="Unassembled WGS sequence"/>
</dbReference>
<evidence type="ECO:0000259" key="7">
    <source>
        <dbReference type="PROSITE" id="PS50102"/>
    </source>
</evidence>
<reference evidence="8" key="1">
    <citation type="submission" date="2023-06" db="EMBL/GenBank/DDBJ databases">
        <authorList>
            <person name="Delattre M."/>
        </authorList>
    </citation>
    <scope>NUCLEOTIDE SEQUENCE</scope>
    <source>
        <strain evidence="8">AF72</strain>
    </source>
</reference>
<dbReference type="InterPro" id="IPR057951">
    <property type="entry name" value="CPSF6/7_RSLD_N"/>
</dbReference>
<evidence type="ECO:0000256" key="2">
    <source>
        <dbReference type="ARBA" id="ARBA00006265"/>
    </source>
</evidence>
<keyword evidence="3" id="KW-0507">mRNA processing</keyword>
<keyword evidence="9" id="KW-1185">Reference proteome</keyword>
<dbReference type="AlphaFoldDB" id="A0AA36G8Q8"/>
<dbReference type="GO" id="GO:0005634">
    <property type="term" value="C:nucleus"/>
    <property type="evidence" value="ECO:0007669"/>
    <property type="project" value="UniProtKB-SubCell"/>
</dbReference>
<dbReference type="GO" id="GO:0003723">
    <property type="term" value="F:RNA binding"/>
    <property type="evidence" value="ECO:0007669"/>
    <property type="project" value="UniProtKB-UniRule"/>
</dbReference>
<accession>A0AA36G8Q8</accession>